<evidence type="ECO:0000256" key="2">
    <source>
        <dbReference type="ARBA" id="ARBA00022723"/>
    </source>
</evidence>
<dbReference type="RefSeq" id="WP_129716850.1">
    <property type="nucleotide sequence ID" value="NZ_CP078045.1"/>
</dbReference>
<dbReference type="Pfam" id="PF00355">
    <property type="entry name" value="Rieske"/>
    <property type="match status" value="1"/>
</dbReference>
<dbReference type="SUPFAM" id="SSF50022">
    <property type="entry name" value="ISP domain"/>
    <property type="match status" value="1"/>
</dbReference>
<dbReference type="InterPro" id="IPR017941">
    <property type="entry name" value="Rieske_2Fe-2S"/>
</dbReference>
<keyword evidence="3" id="KW-0408">Iron</keyword>
<dbReference type="InterPro" id="IPR053387">
    <property type="entry name" value="Ring-hydroxylating_fd"/>
</dbReference>
<dbReference type="GO" id="GO:0051537">
    <property type="term" value="F:2 iron, 2 sulfur cluster binding"/>
    <property type="evidence" value="ECO:0007669"/>
    <property type="project" value="UniProtKB-KW"/>
</dbReference>
<dbReference type="AlphaFoldDB" id="A0AAJ4P441"/>
<dbReference type="PROSITE" id="PS51296">
    <property type="entry name" value="RIESKE"/>
    <property type="match status" value="1"/>
</dbReference>
<evidence type="ECO:0000256" key="4">
    <source>
        <dbReference type="ARBA" id="ARBA00023014"/>
    </source>
</evidence>
<reference evidence="6" key="2">
    <citation type="journal article" date="2019" name="Nat. Commun.">
        <title>Spatiotemporal dynamics of multidrug resistant bacteria on intensive care unit surfaces.</title>
        <authorList>
            <person name="D'Souza A.W."/>
            <person name="Potter R.F."/>
            <person name="Wallace M."/>
            <person name="Shupe A."/>
            <person name="Patel S."/>
            <person name="Sun X."/>
            <person name="Gul D."/>
            <person name="Kwon J.H."/>
            <person name="Andleeb S."/>
            <person name="Burnham C.D."/>
            <person name="Dantas G."/>
        </authorList>
    </citation>
    <scope>NUCLEOTIDE SEQUENCE</scope>
    <source>
        <strain evidence="6">AL_065</strain>
    </source>
</reference>
<dbReference type="Gene3D" id="2.102.10.10">
    <property type="entry name" value="Rieske [2Fe-2S] iron-sulphur domain"/>
    <property type="match status" value="1"/>
</dbReference>
<keyword evidence="2" id="KW-0479">Metal-binding</keyword>
<dbReference type="PANTHER" id="PTHR21496:SF23">
    <property type="entry name" value="3-PHENYLPROPIONATE_CINNAMIC ACID DIOXYGENASE FERREDOXIN SUBUNIT"/>
    <property type="match status" value="1"/>
</dbReference>
<reference evidence="6" key="1">
    <citation type="submission" date="2018-10" db="EMBL/GenBank/DDBJ databases">
        <authorList>
            <person name="D'Souza A.W."/>
            <person name="Potter R.F."/>
            <person name="Wallace M."/>
            <person name="Shupe A."/>
            <person name="Patel S."/>
            <person name="Sun S."/>
            <person name="Gul D."/>
            <person name="Kwon J.H."/>
            <person name="Andleeb S."/>
            <person name="Burnham C.-A.D."/>
            <person name="Dantas G."/>
        </authorList>
    </citation>
    <scope>NUCLEOTIDE SEQUENCE</scope>
    <source>
        <strain evidence="6">AL_065</strain>
    </source>
</reference>
<keyword evidence="1" id="KW-0001">2Fe-2S</keyword>
<dbReference type="CDD" id="cd03528">
    <property type="entry name" value="Rieske_RO_ferredoxin"/>
    <property type="match status" value="1"/>
</dbReference>
<evidence type="ECO:0000259" key="5">
    <source>
        <dbReference type="PROSITE" id="PS51296"/>
    </source>
</evidence>
<dbReference type="EC" id="1.14.12.19" evidence="6"/>
<dbReference type="Proteomes" id="UP000293391">
    <property type="component" value="Chromosome"/>
</dbReference>
<evidence type="ECO:0000256" key="3">
    <source>
        <dbReference type="ARBA" id="ARBA00023004"/>
    </source>
</evidence>
<keyword evidence="6" id="KW-0560">Oxidoreductase</keyword>
<evidence type="ECO:0000313" key="6">
    <source>
        <dbReference type="EMBL" id="QXR07155.1"/>
    </source>
</evidence>
<keyword evidence="4" id="KW-0411">Iron-sulfur</keyword>
<evidence type="ECO:0000256" key="1">
    <source>
        <dbReference type="ARBA" id="ARBA00022714"/>
    </source>
</evidence>
<accession>A0AAJ4P441</accession>
<dbReference type="EMBL" id="CP078045">
    <property type="protein sequence ID" value="QXR07155.1"/>
    <property type="molecule type" value="Genomic_DNA"/>
</dbReference>
<dbReference type="NCBIfam" id="NF042948">
    <property type="entry name" value="3PPDioc_HcaC"/>
    <property type="match status" value="1"/>
</dbReference>
<reference evidence="6" key="3">
    <citation type="submission" date="2021-06" db="EMBL/GenBank/DDBJ databases">
        <authorList>
            <person name="Diorio-Toth L."/>
        </authorList>
    </citation>
    <scope>NUCLEOTIDE SEQUENCE</scope>
    <source>
        <strain evidence="6">AL_065</strain>
    </source>
</reference>
<protein>
    <submittedName>
        <fullName evidence="6">Bifunctional 3-phenylpropionate/cinnamic acid dioxygenase ferredoxin subunit</fullName>
        <ecNumber evidence="6">1.14.12.19</ecNumber>
    </submittedName>
</protein>
<organism evidence="6 7">
    <name type="scientific">Acinetobacter lwoffii</name>
    <dbReference type="NCBI Taxonomy" id="28090"/>
    <lineage>
        <taxon>Bacteria</taxon>
        <taxon>Pseudomonadati</taxon>
        <taxon>Pseudomonadota</taxon>
        <taxon>Gammaproteobacteria</taxon>
        <taxon>Moraxellales</taxon>
        <taxon>Moraxellaceae</taxon>
        <taxon>Acinetobacter</taxon>
    </lineage>
</organism>
<dbReference type="InterPro" id="IPR036922">
    <property type="entry name" value="Rieske_2Fe-2S_sf"/>
</dbReference>
<dbReference type="NCBIfam" id="NF007422">
    <property type="entry name" value="PRK09965.1"/>
    <property type="match status" value="1"/>
</dbReference>
<dbReference type="PANTHER" id="PTHR21496">
    <property type="entry name" value="FERREDOXIN-RELATED"/>
    <property type="match status" value="1"/>
</dbReference>
<keyword evidence="6" id="KW-0223">Dioxygenase</keyword>
<evidence type="ECO:0000313" key="7">
    <source>
        <dbReference type="Proteomes" id="UP000293391"/>
    </source>
</evidence>
<sequence>MNKIFVCQVDELDEGEALKVDCGVNGIEALAVFNNGGGEFFAMNDRCSHGNASMSEGYLEDDGTVECPLHAARFCLKTGEALCLPATDPIQTFPVVVEDGALYVEMAGE</sequence>
<feature type="domain" description="Rieske" evidence="5">
    <location>
        <begin position="4"/>
        <end position="104"/>
    </location>
</feature>
<dbReference type="GO" id="GO:0046872">
    <property type="term" value="F:metal ion binding"/>
    <property type="evidence" value="ECO:0007669"/>
    <property type="project" value="UniProtKB-KW"/>
</dbReference>
<gene>
    <name evidence="6" type="ORF">EVX74_013970</name>
</gene>
<name>A0AAJ4P441_ACILW</name>
<dbReference type="GO" id="GO:0008695">
    <property type="term" value="F:3-phenylpropionate dioxygenase activity"/>
    <property type="evidence" value="ECO:0007669"/>
    <property type="project" value="UniProtKB-EC"/>
</dbReference>
<proteinExistence type="predicted"/>